<evidence type="ECO:0000256" key="4">
    <source>
        <dbReference type="ARBA" id="ARBA00022679"/>
    </source>
</evidence>
<evidence type="ECO:0000256" key="1">
    <source>
        <dbReference type="ARBA" id="ARBA00004651"/>
    </source>
</evidence>
<dbReference type="EMBL" id="JAQQFM010000008">
    <property type="protein sequence ID" value="MFL9926478.1"/>
    <property type="molecule type" value="Genomic_DNA"/>
</dbReference>
<dbReference type="Gene3D" id="3.60.110.10">
    <property type="entry name" value="Carbon-nitrogen hydrolase"/>
    <property type="match status" value="1"/>
</dbReference>
<keyword evidence="8 9" id="KW-0012">Acyltransferase</keyword>
<dbReference type="NCBIfam" id="TIGR00546">
    <property type="entry name" value="lnt"/>
    <property type="match status" value="1"/>
</dbReference>
<evidence type="ECO:0000256" key="8">
    <source>
        <dbReference type="ARBA" id="ARBA00023315"/>
    </source>
</evidence>
<feature type="transmembrane region" description="Helical" evidence="9">
    <location>
        <begin position="493"/>
        <end position="513"/>
    </location>
</feature>
<feature type="transmembrane region" description="Helical" evidence="9">
    <location>
        <begin position="169"/>
        <end position="195"/>
    </location>
</feature>
<evidence type="ECO:0000313" key="11">
    <source>
        <dbReference type="EMBL" id="MFL9926478.1"/>
    </source>
</evidence>
<protein>
    <recommendedName>
        <fullName evidence="9">Apolipoprotein N-acyltransferase</fullName>
        <shortName evidence="9">ALP N-acyltransferase</shortName>
        <ecNumber evidence="9">2.3.1.269</ecNumber>
    </recommendedName>
</protein>
<dbReference type="Pfam" id="PF00795">
    <property type="entry name" value="CN_hydrolase"/>
    <property type="match status" value="1"/>
</dbReference>
<dbReference type="EC" id="2.3.1.269" evidence="9"/>
<gene>
    <name evidence="9 11" type="primary">lnt</name>
    <name evidence="11" type="ORF">PQR62_19540</name>
</gene>
<evidence type="ECO:0000256" key="6">
    <source>
        <dbReference type="ARBA" id="ARBA00022989"/>
    </source>
</evidence>
<dbReference type="InterPro" id="IPR045378">
    <property type="entry name" value="LNT_N"/>
</dbReference>
<dbReference type="Proteomes" id="UP001629246">
    <property type="component" value="Unassembled WGS sequence"/>
</dbReference>
<accession>A0ABW9AC50</accession>
<dbReference type="CDD" id="cd07571">
    <property type="entry name" value="ALP_N-acyl_transferase"/>
    <property type="match status" value="1"/>
</dbReference>
<comment type="function">
    <text evidence="9">Catalyzes the phospholipid dependent N-acylation of the N-terminal cysteine of apolipoprotein, the last step in lipoprotein maturation.</text>
</comment>
<comment type="pathway">
    <text evidence="9">Protein modification; lipoprotein biosynthesis (N-acyl transfer).</text>
</comment>
<feature type="transmembrane region" description="Helical" evidence="9">
    <location>
        <begin position="33"/>
        <end position="50"/>
    </location>
</feature>
<comment type="subcellular location">
    <subcellularLocation>
        <location evidence="1 9">Cell membrane</location>
        <topology evidence="1 9">Multi-pass membrane protein</topology>
    </subcellularLocation>
</comment>
<evidence type="ECO:0000259" key="10">
    <source>
        <dbReference type="PROSITE" id="PS50263"/>
    </source>
</evidence>
<evidence type="ECO:0000256" key="2">
    <source>
        <dbReference type="ARBA" id="ARBA00010065"/>
    </source>
</evidence>
<keyword evidence="12" id="KW-1185">Reference proteome</keyword>
<dbReference type="InterPro" id="IPR003010">
    <property type="entry name" value="C-N_Hydrolase"/>
</dbReference>
<sequence length="523" mass="56572">MHAATARAWPGAVPALLALLSGASNVFAFAPFGLWPLQILALAWLMHAVLSTPRDHGKRHFLLGWLYGFGWSAAGVHWLYISMHDYGGMASWMAALAVGLLAAYVGLYAGLAMLLGSWLRRRWSSSAAISVLMILPALWALTEWARGWIFTGFPWLISGYAHNVGPLSGFAPLLGVYGLGWVSAMLAGCLALLWLARRQRQSVLTPALLLVALLAGGLLLRTVAWTQPSGKPISVRLLQGNVPQEMKFSNEALLSTLNMYQQMITETPADLIATPETAVPLLPQQLPPEYLARLAAFVRNSGSHLALGIPMSDGPGMYANSVLGIDAATSSTNQPYRYDKHHLVPFGEFIPPGFRWFVDMMNIPLGDMTRGSAVQMPFGVKDQWVLPNICYEDLFGEEIAGHLRAAYSAGQPQASILLNLSNIAWFGNSIALPQHLQISQMRTLETGRPMLRATNTGATAVILPHNGGLQELPPFTRGVLSASVQGYGGQTPYILLGNKLVVGLALLMLLLAWGRNKAARPAA</sequence>
<evidence type="ECO:0000256" key="5">
    <source>
        <dbReference type="ARBA" id="ARBA00022692"/>
    </source>
</evidence>
<evidence type="ECO:0000256" key="3">
    <source>
        <dbReference type="ARBA" id="ARBA00022475"/>
    </source>
</evidence>
<keyword evidence="4 9" id="KW-0808">Transferase</keyword>
<evidence type="ECO:0000313" key="12">
    <source>
        <dbReference type="Proteomes" id="UP001629246"/>
    </source>
</evidence>
<dbReference type="PROSITE" id="PS50263">
    <property type="entry name" value="CN_HYDROLASE"/>
    <property type="match status" value="1"/>
</dbReference>
<dbReference type="PANTHER" id="PTHR38686">
    <property type="entry name" value="APOLIPOPROTEIN N-ACYLTRANSFERASE"/>
    <property type="match status" value="1"/>
</dbReference>
<dbReference type="PANTHER" id="PTHR38686:SF1">
    <property type="entry name" value="APOLIPOPROTEIN N-ACYLTRANSFERASE"/>
    <property type="match status" value="1"/>
</dbReference>
<comment type="caution">
    <text evidence="11">The sequence shown here is derived from an EMBL/GenBank/DDBJ whole genome shotgun (WGS) entry which is preliminary data.</text>
</comment>
<comment type="similarity">
    <text evidence="2 9">Belongs to the CN hydrolase family. Apolipoprotein N-acyltransferase subfamily.</text>
</comment>
<evidence type="ECO:0000256" key="7">
    <source>
        <dbReference type="ARBA" id="ARBA00023136"/>
    </source>
</evidence>
<dbReference type="HAMAP" id="MF_01148">
    <property type="entry name" value="Lnt"/>
    <property type="match status" value="1"/>
</dbReference>
<feature type="transmembrane region" description="Helical" evidence="9">
    <location>
        <begin position="207"/>
        <end position="226"/>
    </location>
</feature>
<name>A0ABW9AC50_9BURK</name>
<proteinExistence type="inferred from homology"/>
<organism evidence="11 12">
    <name type="scientific">Herbaspirillum lusitanum</name>
    <dbReference type="NCBI Taxonomy" id="213312"/>
    <lineage>
        <taxon>Bacteria</taxon>
        <taxon>Pseudomonadati</taxon>
        <taxon>Pseudomonadota</taxon>
        <taxon>Betaproteobacteria</taxon>
        <taxon>Burkholderiales</taxon>
        <taxon>Oxalobacteraceae</taxon>
        <taxon>Herbaspirillum</taxon>
    </lineage>
</organism>
<keyword evidence="6 9" id="KW-1133">Transmembrane helix</keyword>
<comment type="catalytic activity">
    <reaction evidence="9">
        <text>N-terminal S-1,2-diacyl-sn-glyceryl-L-cysteinyl-[lipoprotein] + a glycerophospholipid = N-acyl-S-1,2-diacyl-sn-glyceryl-L-cysteinyl-[lipoprotein] + a 2-acyl-sn-glycero-3-phospholipid + H(+)</text>
        <dbReference type="Rhea" id="RHEA:48228"/>
        <dbReference type="Rhea" id="RHEA-COMP:14681"/>
        <dbReference type="Rhea" id="RHEA-COMP:14684"/>
        <dbReference type="ChEBI" id="CHEBI:15378"/>
        <dbReference type="ChEBI" id="CHEBI:136912"/>
        <dbReference type="ChEBI" id="CHEBI:140656"/>
        <dbReference type="ChEBI" id="CHEBI:140657"/>
        <dbReference type="ChEBI" id="CHEBI:140660"/>
        <dbReference type="EC" id="2.3.1.269"/>
    </reaction>
</comment>
<feature type="transmembrane region" description="Helical" evidence="9">
    <location>
        <begin position="92"/>
        <end position="115"/>
    </location>
</feature>
<dbReference type="Pfam" id="PF20154">
    <property type="entry name" value="LNT_N"/>
    <property type="match status" value="1"/>
</dbReference>
<reference evidence="11 12" key="1">
    <citation type="journal article" date="2024" name="Chem. Sci.">
        <title>Discovery of megapolipeptins by genome mining of a Burkholderiales bacteria collection.</title>
        <authorList>
            <person name="Paulo B.S."/>
            <person name="Recchia M.J.J."/>
            <person name="Lee S."/>
            <person name="Fergusson C.H."/>
            <person name="Romanowski S.B."/>
            <person name="Hernandez A."/>
            <person name="Krull N."/>
            <person name="Liu D.Y."/>
            <person name="Cavanagh H."/>
            <person name="Bos A."/>
            <person name="Gray C.A."/>
            <person name="Murphy B.T."/>
            <person name="Linington R.G."/>
            <person name="Eustaquio A.S."/>
        </authorList>
    </citation>
    <scope>NUCLEOTIDE SEQUENCE [LARGE SCALE GENOMIC DNA]</scope>
    <source>
        <strain evidence="11 12">RL21-008-BIB-A</strain>
    </source>
</reference>
<keyword evidence="5 9" id="KW-0812">Transmembrane</keyword>
<dbReference type="InterPro" id="IPR036526">
    <property type="entry name" value="C-N_Hydrolase_sf"/>
</dbReference>
<feature type="transmembrane region" description="Helical" evidence="9">
    <location>
        <begin position="62"/>
        <end position="80"/>
    </location>
</feature>
<keyword evidence="7 9" id="KW-0472">Membrane</keyword>
<feature type="transmembrane region" description="Helical" evidence="9">
    <location>
        <begin position="127"/>
        <end position="149"/>
    </location>
</feature>
<evidence type="ECO:0000256" key="9">
    <source>
        <dbReference type="HAMAP-Rule" id="MF_01148"/>
    </source>
</evidence>
<dbReference type="SUPFAM" id="SSF56317">
    <property type="entry name" value="Carbon-nitrogen hydrolase"/>
    <property type="match status" value="1"/>
</dbReference>
<dbReference type="InterPro" id="IPR004563">
    <property type="entry name" value="Apolipo_AcylTrfase"/>
</dbReference>
<feature type="domain" description="CN hydrolase" evidence="10">
    <location>
        <begin position="238"/>
        <end position="486"/>
    </location>
</feature>
<keyword evidence="3 9" id="KW-1003">Cell membrane</keyword>